<name>A0AAN7SXL1_9EURO</name>
<dbReference type="GO" id="GO:0016628">
    <property type="term" value="F:oxidoreductase activity, acting on the CH-CH group of donors, NAD or NADP as acceptor"/>
    <property type="evidence" value="ECO:0007669"/>
    <property type="project" value="InterPro"/>
</dbReference>
<dbReference type="Pfam" id="PF00107">
    <property type="entry name" value="ADH_zinc_N"/>
    <property type="match status" value="1"/>
</dbReference>
<dbReference type="Proteomes" id="UP001309876">
    <property type="component" value="Unassembled WGS sequence"/>
</dbReference>
<comment type="caution">
    <text evidence="3">The sequence shown here is derived from an EMBL/GenBank/DDBJ whole genome shotgun (WGS) entry which is preliminary data.</text>
</comment>
<dbReference type="SMART" id="SM00829">
    <property type="entry name" value="PKS_ER"/>
    <property type="match status" value="1"/>
</dbReference>
<reference evidence="3 4" key="1">
    <citation type="submission" date="2023-08" db="EMBL/GenBank/DDBJ databases">
        <title>Black Yeasts Isolated from many extreme environments.</title>
        <authorList>
            <person name="Coleine C."/>
            <person name="Stajich J.E."/>
            <person name="Selbmann L."/>
        </authorList>
    </citation>
    <scope>NUCLEOTIDE SEQUENCE [LARGE SCALE GENOMIC DNA]</scope>
    <source>
        <strain evidence="3 4">CCFEE 5910</strain>
    </source>
</reference>
<dbReference type="InterPro" id="IPR041694">
    <property type="entry name" value="ADH_N_2"/>
</dbReference>
<keyword evidence="4" id="KW-1185">Reference proteome</keyword>
<proteinExistence type="predicted"/>
<organism evidence="3 4">
    <name type="scientific">Lithohypha guttulata</name>
    <dbReference type="NCBI Taxonomy" id="1690604"/>
    <lineage>
        <taxon>Eukaryota</taxon>
        <taxon>Fungi</taxon>
        <taxon>Dikarya</taxon>
        <taxon>Ascomycota</taxon>
        <taxon>Pezizomycotina</taxon>
        <taxon>Eurotiomycetes</taxon>
        <taxon>Chaetothyriomycetidae</taxon>
        <taxon>Chaetothyriales</taxon>
        <taxon>Trichomeriaceae</taxon>
        <taxon>Lithohypha</taxon>
    </lineage>
</organism>
<evidence type="ECO:0000259" key="2">
    <source>
        <dbReference type="SMART" id="SM00829"/>
    </source>
</evidence>
<dbReference type="InterPro" id="IPR045010">
    <property type="entry name" value="MDR_fam"/>
</dbReference>
<sequence>MSSLPTKSRQWVLANHPEGLPTYGQSDSAFNLKTVDLPSLQDGQILVQTLYLSNDPAQRGWISPPSQIDPKRLYVPPVKLGDPMRARGLAKVLASKANDYAEGDIIQGTVNWVEYAVVDVKDPMVGVRKIQDLPGGLSITHYLGALGSTGLTAYYGFVEVVGAKKGERVVVSGAAGATGSMVIQIAKHIVGASYVVGIAGSDEKCRWVESLGADKCLNYKSKDFEQELKEACGEGVDVYFDNVGGQILDYMLANMSRYGRIAACGAITGYNGEAALPMKNYFNVINYLDRAVETVGKLIGALKEGKIKIGEENETVVDTKFEDVPKTWLRLFEGSNQGKLVTKYV</sequence>
<dbReference type="SUPFAM" id="SSF51735">
    <property type="entry name" value="NAD(P)-binding Rossmann-fold domains"/>
    <property type="match status" value="1"/>
</dbReference>
<dbReference type="AlphaFoldDB" id="A0AAN7SXL1"/>
<keyword evidence="1" id="KW-0560">Oxidoreductase</keyword>
<dbReference type="Gene3D" id="3.40.50.720">
    <property type="entry name" value="NAD(P)-binding Rossmann-like Domain"/>
    <property type="match status" value="1"/>
</dbReference>
<dbReference type="EMBL" id="JAVRRJ010000006">
    <property type="protein sequence ID" value="KAK5083744.1"/>
    <property type="molecule type" value="Genomic_DNA"/>
</dbReference>
<evidence type="ECO:0000313" key="4">
    <source>
        <dbReference type="Proteomes" id="UP001309876"/>
    </source>
</evidence>
<evidence type="ECO:0000313" key="3">
    <source>
        <dbReference type="EMBL" id="KAK5083744.1"/>
    </source>
</evidence>
<protein>
    <submittedName>
        <fullName evidence="3">Quinone oxidoreductase</fullName>
    </submittedName>
</protein>
<dbReference type="InterPro" id="IPR036291">
    <property type="entry name" value="NAD(P)-bd_dom_sf"/>
</dbReference>
<dbReference type="InterPro" id="IPR013149">
    <property type="entry name" value="ADH-like_C"/>
</dbReference>
<dbReference type="PANTHER" id="PTHR43205">
    <property type="entry name" value="PROSTAGLANDIN REDUCTASE"/>
    <property type="match status" value="1"/>
</dbReference>
<dbReference type="SUPFAM" id="SSF50129">
    <property type="entry name" value="GroES-like"/>
    <property type="match status" value="1"/>
</dbReference>
<dbReference type="Pfam" id="PF16884">
    <property type="entry name" value="ADH_N_2"/>
    <property type="match status" value="1"/>
</dbReference>
<evidence type="ECO:0000256" key="1">
    <source>
        <dbReference type="ARBA" id="ARBA00023002"/>
    </source>
</evidence>
<feature type="domain" description="Enoyl reductase (ER)" evidence="2">
    <location>
        <begin position="24"/>
        <end position="342"/>
    </location>
</feature>
<dbReference type="InterPro" id="IPR011032">
    <property type="entry name" value="GroES-like_sf"/>
</dbReference>
<dbReference type="FunFam" id="3.40.50.720:FF:000121">
    <property type="entry name" value="Prostaglandin reductase 2"/>
    <property type="match status" value="1"/>
</dbReference>
<gene>
    <name evidence="3" type="primary">QOR1</name>
    <name evidence="3" type="ORF">LTR05_006249</name>
</gene>
<dbReference type="InterPro" id="IPR020843">
    <property type="entry name" value="ER"/>
</dbReference>
<dbReference type="PANTHER" id="PTHR43205:SF19">
    <property type="entry name" value="ENOYL REDUCTASE (ER) DOMAIN-CONTAINING PROTEIN"/>
    <property type="match status" value="1"/>
</dbReference>
<accession>A0AAN7SXL1</accession>
<dbReference type="CDD" id="cd05288">
    <property type="entry name" value="PGDH"/>
    <property type="match status" value="1"/>
</dbReference>
<dbReference type="Gene3D" id="3.90.180.10">
    <property type="entry name" value="Medium-chain alcohol dehydrogenases, catalytic domain"/>
    <property type="match status" value="1"/>
</dbReference>